<evidence type="ECO:0000313" key="3">
    <source>
        <dbReference type="EMBL" id="KAJ0975467.1"/>
    </source>
</evidence>
<dbReference type="GO" id="GO:0007165">
    <property type="term" value="P:signal transduction"/>
    <property type="evidence" value="ECO:0007669"/>
    <property type="project" value="InterPro"/>
</dbReference>
<feature type="domain" description="NAF" evidence="2">
    <location>
        <begin position="74"/>
        <end position="99"/>
    </location>
</feature>
<dbReference type="Pfam" id="PF03822">
    <property type="entry name" value="NAF"/>
    <property type="match status" value="1"/>
</dbReference>
<gene>
    <name evidence="3" type="ORF">J5N97_017432</name>
</gene>
<accession>A0A9D5HGK3</accession>
<feature type="region of interest" description="Disordered" evidence="1">
    <location>
        <begin position="1"/>
        <end position="35"/>
    </location>
</feature>
<evidence type="ECO:0000313" key="4">
    <source>
        <dbReference type="Proteomes" id="UP001085076"/>
    </source>
</evidence>
<dbReference type="EMBL" id="JAGGNH010000004">
    <property type="protein sequence ID" value="KAJ0975467.1"/>
    <property type="molecule type" value="Genomic_DNA"/>
</dbReference>
<reference evidence="3" key="2">
    <citation type="journal article" date="2022" name="Hortic Res">
        <title>The genome of Dioscorea zingiberensis sheds light on the biosynthesis, origin and evolution of the medicinally important diosgenin saponins.</title>
        <authorList>
            <person name="Li Y."/>
            <person name="Tan C."/>
            <person name="Li Z."/>
            <person name="Guo J."/>
            <person name="Li S."/>
            <person name="Chen X."/>
            <person name="Wang C."/>
            <person name="Dai X."/>
            <person name="Yang H."/>
            <person name="Song W."/>
            <person name="Hou L."/>
            <person name="Xu J."/>
            <person name="Tong Z."/>
            <person name="Xu A."/>
            <person name="Yuan X."/>
            <person name="Wang W."/>
            <person name="Yang Q."/>
            <person name="Chen L."/>
            <person name="Sun Z."/>
            <person name="Wang K."/>
            <person name="Pan B."/>
            <person name="Chen J."/>
            <person name="Bao Y."/>
            <person name="Liu F."/>
            <person name="Qi X."/>
            <person name="Gang D.R."/>
            <person name="Wen J."/>
            <person name="Li J."/>
        </authorList>
    </citation>
    <scope>NUCLEOTIDE SEQUENCE</scope>
    <source>
        <strain evidence="3">Dzin_1.0</strain>
    </source>
</reference>
<feature type="compositionally biased region" description="Low complexity" evidence="1">
    <location>
        <begin position="1"/>
        <end position="19"/>
    </location>
</feature>
<dbReference type="InterPro" id="IPR004041">
    <property type="entry name" value="NAF_dom"/>
</dbReference>
<name>A0A9D5HGK3_9LILI</name>
<keyword evidence="4" id="KW-1185">Reference proteome</keyword>
<reference evidence="3" key="1">
    <citation type="submission" date="2021-03" db="EMBL/GenBank/DDBJ databases">
        <authorList>
            <person name="Li Z."/>
            <person name="Yang C."/>
        </authorList>
    </citation>
    <scope>NUCLEOTIDE SEQUENCE</scope>
    <source>
        <strain evidence="3">Dzin_1.0</strain>
        <tissue evidence="3">Leaf</tissue>
    </source>
</reference>
<sequence length="150" mass="15699">MDRAILTTSSKSSPTLASSSPPPSLPLPPSPPLLSTSSAAKAKSLAALSTFSLSTEYEKAGIGAGALEGEESVSSPWFYNMFKLIASISSGWDLLGLFEKKKRKGGMVFTSQRPAVEILERLEKVGRGLGFGVVKGKGGCGSKDSTRFVV</sequence>
<dbReference type="Proteomes" id="UP001085076">
    <property type="component" value="Miscellaneous, Linkage group lg04"/>
</dbReference>
<proteinExistence type="predicted"/>
<dbReference type="Gene3D" id="3.30.310.80">
    <property type="entry name" value="Kinase associated domain 1, KA1"/>
    <property type="match status" value="1"/>
</dbReference>
<feature type="compositionally biased region" description="Pro residues" evidence="1">
    <location>
        <begin position="20"/>
        <end position="32"/>
    </location>
</feature>
<dbReference type="InterPro" id="IPR018451">
    <property type="entry name" value="NAF/FISL_domain"/>
</dbReference>
<comment type="caution">
    <text evidence="3">The sequence shown here is derived from an EMBL/GenBank/DDBJ whole genome shotgun (WGS) entry which is preliminary data.</text>
</comment>
<protein>
    <recommendedName>
        <fullName evidence="2">NAF domain-containing protein</fullName>
    </recommendedName>
</protein>
<evidence type="ECO:0000256" key="1">
    <source>
        <dbReference type="SAM" id="MobiDB-lite"/>
    </source>
</evidence>
<evidence type="ECO:0000259" key="2">
    <source>
        <dbReference type="PROSITE" id="PS50816"/>
    </source>
</evidence>
<organism evidence="3 4">
    <name type="scientific">Dioscorea zingiberensis</name>
    <dbReference type="NCBI Taxonomy" id="325984"/>
    <lineage>
        <taxon>Eukaryota</taxon>
        <taxon>Viridiplantae</taxon>
        <taxon>Streptophyta</taxon>
        <taxon>Embryophyta</taxon>
        <taxon>Tracheophyta</taxon>
        <taxon>Spermatophyta</taxon>
        <taxon>Magnoliopsida</taxon>
        <taxon>Liliopsida</taxon>
        <taxon>Dioscoreales</taxon>
        <taxon>Dioscoreaceae</taxon>
        <taxon>Dioscorea</taxon>
    </lineage>
</organism>
<dbReference type="AlphaFoldDB" id="A0A9D5HGK3"/>
<dbReference type="PROSITE" id="PS50816">
    <property type="entry name" value="NAF"/>
    <property type="match status" value="1"/>
</dbReference>